<sequence length="216" mass="25001">MKITNIIWDWNGTLLDDIDISMEALNQLLEAQHLPLVLEKEEYRRYFQFPVIEYYKKVGFDFDKTPFSQLAKQYMDYYQPHSLDCELHRDVMETLEMMKARGVHQYLLSASDISFLKEQLAQYDITPYFEDIKGLDNIHAHSKAELAKNFVEKAGLCKAETIFIGDSVHDSEVAANAGCHCLLIADGHEHKEKLQNTGCPSVDTMKQAQEWLLQFC</sequence>
<reference evidence="1 2" key="1">
    <citation type="submission" date="2020-08" db="EMBL/GenBank/DDBJ databases">
        <authorList>
            <person name="Liu C."/>
            <person name="Sun Q."/>
        </authorList>
    </citation>
    <scope>NUCLEOTIDE SEQUENCE [LARGE SCALE GENOMIC DNA]</scope>
    <source>
        <strain evidence="1 2">NSJ-61</strain>
    </source>
</reference>
<dbReference type="PANTHER" id="PTHR43434:SF1">
    <property type="entry name" value="PHOSPHOGLYCOLATE PHOSPHATASE"/>
    <property type="match status" value="1"/>
</dbReference>
<keyword evidence="1" id="KW-0378">Hydrolase</keyword>
<dbReference type="Proteomes" id="UP000515856">
    <property type="component" value="Chromosome"/>
</dbReference>
<dbReference type="RefSeq" id="WP_117451829.1">
    <property type="nucleotide sequence ID" value="NZ_CP060636.1"/>
</dbReference>
<evidence type="ECO:0000313" key="1">
    <source>
        <dbReference type="EMBL" id="QNM11343.1"/>
    </source>
</evidence>
<dbReference type="InterPro" id="IPR050155">
    <property type="entry name" value="HAD-like_hydrolase_sf"/>
</dbReference>
<accession>A0A7G9GKL1</accession>
<dbReference type="InterPro" id="IPR023214">
    <property type="entry name" value="HAD_sf"/>
</dbReference>
<dbReference type="PANTHER" id="PTHR43434">
    <property type="entry name" value="PHOSPHOGLYCOLATE PHOSPHATASE"/>
    <property type="match status" value="1"/>
</dbReference>
<protein>
    <submittedName>
        <fullName evidence="1">HAD family hydrolase</fullName>
    </submittedName>
</protein>
<name>A0A7G9GKL1_9FIRM</name>
<dbReference type="InterPro" id="IPR023198">
    <property type="entry name" value="PGP-like_dom2"/>
</dbReference>
<dbReference type="Gene3D" id="3.40.50.1000">
    <property type="entry name" value="HAD superfamily/HAD-like"/>
    <property type="match status" value="1"/>
</dbReference>
<dbReference type="GO" id="GO:0008967">
    <property type="term" value="F:phosphoglycolate phosphatase activity"/>
    <property type="evidence" value="ECO:0007669"/>
    <property type="project" value="TreeGrafter"/>
</dbReference>
<dbReference type="EMBL" id="CP060636">
    <property type="protein sequence ID" value="QNM11343.1"/>
    <property type="molecule type" value="Genomic_DNA"/>
</dbReference>
<dbReference type="AlphaFoldDB" id="A0A7G9GKL1"/>
<dbReference type="SFLD" id="SFLDS00003">
    <property type="entry name" value="Haloacid_Dehalogenase"/>
    <property type="match status" value="1"/>
</dbReference>
<dbReference type="Pfam" id="PF13419">
    <property type="entry name" value="HAD_2"/>
    <property type="match status" value="1"/>
</dbReference>
<proteinExistence type="predicted"/>
<dbReference type="KEGG" id="ehn:H9Q80_13905"/>
<organism evidence="1 2">
    <name type="scientific">[Eubacterium] hominis</name>
    <dbReference type="NCBI Taxonomy" id="2764325"/>
    <lineage>
        <taxon>Bacteria</taxon>
        <taxon>Bacillati</taxon>
        <taxon>Bacillota</taxon>
        <taxon>Erysipelotrichia</taxon>
        <taxon>Erysipelotrichales</taxon>
        <taxon>Erysipelotrichaceae</taxon>
        <taxon>Amedibacillus</taxon>
    </lineage>
</organism>
<dbReference type="InterPro" id="IPR036412">
    <property type="entry name" value="HAD-like_sf"/>
</dbReference>
<dbReference type="GO" id="GO:0005829">
    <property type="term" value="C:cytosol"/>
    <property type="evidence" value="ECO:0007669"/>
    <property type="project" value="TreeGrafter"/>
</dbReference>
<dbReference type="SFLD" id="SFLDG01129">
    <property type="entry name" value="C1.5:_HAD__Beta-PGM__Phosphata"/>
    <property type="match status" value="1"/>
</dbReference>
<dbReference type="Gene3D" id="1.10.150.240">
    <property type="entry name" value="Putative phosphatase, domain 2"/>
    <property type="match status" value="1"/>
</dbReference>
<keyword evidence="2" id="KW-1185">Reference proteome</keyword>
<gene>
    <name evidence="1" type="ORF">H9Q80_13905</name>
</gene>
<evidence type="ECO:0000313" key="2">
    <source>
        <dbReference type="Proteomes" id="UP000515856"/>
    </source>
</evidence>
<dbReference type="GO" id="GO:0006281">
    <property type="term" value="P:DNA repair"/>
    <property type="evidence" value="ECO:0007669"/>
    <property type="project" value="TreeGrafter"/>
</dbReference>
<dbReference type="SUPFAM" id="SSF56784">
    <property type="entry name" value="HAD-like"/>
    <property type="match status" value="1"/>
</dbReference>
<dbReference type="InterPro" id="IPR041492">
    <property type="entry name" value="HAD_2"/>
</dbReference>